<dbReference type="Proteomes" id="UP000559117">
    <property type="component" value="Unassembled WGS sequence"/>
</dbReference>
<organism evidence="1 2">
    <name type="scientific">Pectinatus brassicae</name>
    <dbReference type="NCBI Taxonomy" id="862415"/>
    <lineage>
        <taxon>Bacteria</taxon>
        <taxon>Bacillati</taxon>
        <taxon>Bacillota</taxon>
        <taxon>Negativicutes</taxon>
        <taxon>Selenomonadales</taxon>
        <taxon>Selenomonadaceae</taxon>
        <taxon>Pectinatus</taxon>
    </lineage>
</organism>
<name>A0A840UTX8_9FIRM</name>
<sequence>MARYWLPVDGEDDVFVHLSVRLEDIVDDIL</sequence>
<keyword evidence="2" id="KW-1185">Reference proteome</keyword>
<accession>A0A840UTX8</accession>
<proteinExistence type="predicted"/>
<dbReference type="AlphaFoldDB" id="A0A840UTX8"/>
<protein>
    <submittedName>
        <fullName evidence="1">Cold shock CspA family protein</fullName>
    </submittedName>
</protein>
<comment type="caution">
    <text evidence="1">The sequence shown here is derived from an EMBL/GenBank/DDBJ whole genome shotgun (WGS) entry which is preliminary data.</text>
</comment>
<reference evidence="1 2" key="1">
    <citation type="submission" date="2020-08" db="EMBL/GenBank/DDBJ databases">
        <title>Genomic Encyclopedia of Type Strains, Phase IV (KMG-IV): sequencing the most valuable type-strain genomes for metagenomic binning, comparative biology and taxonomic classification.</title>
        <authorList>
            <person name="Goeker M."/>
        </authorList>
    </citation>
    <scope>NUCLEOTIDE SEQUENCE [LARGE SCALE GENOMIC DNA]</scope>
    <source>
        <strain evidence="1 2">DSM 24661</strain>
    </source>
</reference>
<gene>
    <name evidence="1" type="ORF">HNR32_002744</name>
</gene>
<dbReference type="EMBL" id="JACHFH010000061">
    <property type="protein sequence ID" value="MBB5337582.1"/>
    <property type="molecule type" value="Genomic_DNA"/>
</dbReference>
<evidence type="ECO:0000313" key="1">
    <source>
        <dbReference type="EMBL" id="MBB5337582.1"/>
    </source>
</evidence>
<evidence type="ECO:0000313" key="2">
    <source>
        <dbReference type="Proteomes" id="UP000559117"/>
    </source>
</evidence>